<evidence type="ECO:0000256" key="6">
    <source>
        <dbReference type="RuleBase" id="RU364082"/>
    </source>
</evidence>
<name>A0ABT6FNX7_9FLAO</name>
<evidence type="ECO:0000256" key="3">
    <source>
        <dbReference type="ARBA" id="ARBA00012929"/>
    </source>
</evidence>
<dbReference type="InterPro" id="IPR036291">
    <property type="entry name" value="NAD(P)-bd_dom_sf"/>
</dbReference>
<dbReference type="Proteomes" id="UP001153642">
    <property type="component" value="Unassembled WGS sequence"/>
</dbReference>
<dbReference type="PANTHER" id="PTHR10491">
    <property type="entry name" value="DTDP-4-DEHYDRORHAMNOSE REDUCTASE"/>
    <property type="match status" value="1"/>
</dbReference>
<keyword evidence="6" id="KW-0521">NADP</keyword>
<evidence type="ECO:0000256" key="2">
    <source>
        <dbReference type="ARBA" id="ARBA00010944"/>
    </source>
</evidence>
<sequence>MKEDKKQLASKSIKPTTVLVTGANGLLGRTIQKYKDDYPKINFLFCSSKELDITIKESIKKNFKKNKPDYCINCAAYTNVEKAEKEPEKAFLVNAEGAKNLAEVCKESGTVLIHISTDYVFDGEKRTPYTVKDIPNPINEYGKSKLQGEKYIQQILERYFIIRTSWLYSKEFEKNFYLTILEKAKRGEELRITDAQIGCPTDTENLTKYILELINIPLPLEGKGENYGIHHFCDKKQMTWYGFAISILEKNKIDNMILINDNSYKTIAKRPIYSVLE</sequence>
<dbReference type="SUPFAM" id="SSF51735">
    <property type="entry name" value="NAD(P)-binding Rossmann-fold domains"/>
    <property type="match status" value="1"/>
</dbReference>
<keyword evidence="6 8" id="KW-0560">Oxidoreductase</keyword>
<evidence type="ECO:0000313" key="8">
    <source>
        <dbReference type="EMBL" id="MDG3584769.1"/>
    </source>
</evidence>
<evidence type="ECO:0000313" key="9">
    <source>
        <dbReference type="Proteomes" id="UP001153642"/>
    </source>
</evidence>
<comment type="catalytic activity">
    <reaction evidence="5">
        <text>dTDP-beta-L-rhamnose + NADP(+) = dTDP-4-dehydro-beta-L-rhamnose + NADPH + H(+)</text>
        <dbReference type="Rhea" id="RHEA:21796"/>
        <dbReference type="ChEBI" id="CHEBI:15378"/>
        <dbReference type="ChEBI" id="CHEBI:57510"/>
        <dbReference type="ChEBI" id="CHEBI:57783"/>
        <dbReference type="ChEBI" id="CHEBI:58349"/>
        <dbReference type="ChEBI" id="CHEBI:62830"/>
        <dbReference type="EC" id="1.1.1.133"/>
    </reaction>
</comment>
<protein>
    <recommendedName>
        <fullName evidence="4 6">dTDP-4-dehydrorhamnose reductase</fullName>
        <ecNumber evidence="3 6">1.1.1.133</ecNumber>
    </recommendedName>
</protein>
<dbReference type="InterPro" id="IPR029903">
    <property type="entry name" value="RmlD-like-bd"/>
</dbReference>
<dbReference type="Pfam" id="PF04321">
    <property type="entry name" value="RmlD_sub_bind"/>
    <property type="match status" value="1"/>
</dbReference>
<dbReference type="Gene3D" id="3.40.50.720">
    <property type="entry name" value="NAD(P)-binding Rossmann-like Domain"/>
    <property type="match status" value="1"/>
</dbReference>
<proteinExistence type="inferred from homology"/>
<dbReference type="CDD" id="cd05254">
    <property type="entry name" value="dTDP_HR_like_SDR_e"/>
    <property type="match status" value="1"/>
</dbReference>
<dbReference type="NCBIfam" id="TIGR01214">
    <property type="entry name" value="rmlD"/>
    <property type="match status" value="1"/>
</dbReference>
<comment type="pathway">
    <text evidence="1 6">Carbohydrate biosynthesis; dTDP-L-rhamnose biosynthesis.</text>
</comment>
<dbReference type="EMBL" id="JAPMUA010000001">
    <property type="protein sequence ID" value="MDG3584769.1"/>
    <property type="molecule type" value="Genomic_DNA"/>
</dbReference>
<dbReference type="EC" id="1.1.1.133" evidence="3 6"/>
<comment type="function">
    <text evidence="6">Catalyzes the reduction of dTDP-6-deoxy-L-lyxo-4-hexulose to yield dTDP-L-rhamnose.</text>
</comment>
<reference evidence="8" key="1">
    <citation type="submission" date="2022-11" db="EMBL/GenBank/DDBJ databases">
        <title>High-quality draft genome sequence of Galbibacter sp. strain CMA-7.</title>
        <authorList>
            <person name="Wei L."/>
            <person name="Dong C."/>
            <person name="Shao Z."/>
        </authorList>
    </citation>
    <scope>NUCLEOTIDE SEQUENCE</scope>
    <source>
        <strain evidence="8">CMA-7</strain>
    </source>
</reference>
<dbReference type="PANTHER" id="PTHR10491:SF4">
    <property type="entry name" value="METHIONINE ADENOSYLTRANSFERASE 2 SUBUNIT BETA"/>
    <property type="match status" value="1"/>
</dbReference>
<dbReference type="Gene3D" id="3.90.25.10">
    <property type="entry name" value="UDP-galactose 4-epimerase, domain 1"/>
    <property type="match status" value="1"/>
</dbReference>
<feature type="domain" description="RmlD-like substrate binding" evidence="7">
    <location>
        <begin position="17"/>
        <end position="276"/>
    </location>
</feature>
<accession>A0ABT6FNX7</accession>
<dbReference type="InterPro" id="IPR005913">
    <property type="entry name" value="dTDP_dehydrorham_reduct"/>
</dbReference>
<keyword evidence="9" id="KW-1185">Reference proteome</keyword>
<evidence type="ECO:0000256" key="4">
    <source>
        <dbReference type="ARBA" id="ARBA00017099"/>
    </source>
</evidence>
<evidence type="ECO:0000256" key="1">
    <source>
        <dbReference type="ARBA" id="ARBA00004781"/>
    </source>
</evidence>
<comment type="similarity">
    <text evidence="2 6">Belongs to the dTDP-4-dehydrorhamnose reductase family.</text>
</comment>
<gene>
    <name evidence="8" type="primary">rfbD</name>
    <name evidence="8" type="ORF">OSR52_02730</name>
</gene>
<organism evidence="8 9">
    <name type="scientific">Galbibacter pacificus</name>
    <dbReference type="NCBI Taxonomy" id="2996052"/>
    <lineage>
        <taxon>Bacteria</taxon>
        <taxon>Pseudomonadati</taxon>
        <taxon>Bacteroidota</taxon>
        <taxon>Flavobacteriia</taxon>
        <taxon>Flavobacteriales</taxon>
        <taxon>Flavobacteriaceae</taxon>
        <taxon>Galbibacter</taxon>
    </lineage>
</organism>
<dbReference type="GO" id="GO:0008831">
    <property type="term" value="F:dTDP-4-dehydrorhamnose reductase activity"/>
    <property type="evidence" value="ECO:0007669"/>
    <property type="project" value="UniProtKB-EC"/>
</dbReference>
<evidence type="ECO:0000256" key="5">
    <source>
        <dbReference type="ARBA" id="ARBA00048200"/>
    </source>
</evidence>
<dbReference type="RefSeq" id="WP_277898527.1">
    <property type="nucleotide sequence ID" value="NZ_JAPMUA010000001.1"/>
</dbReference>
<evidence type="ECO:0000259" key="7">
    <source>
        <dbReference type="Pfam" id="PF04321"/>
    </source>
</evidence>
<comment type="caution">
    <text evidence="8">The sequence shown here is derived from an EMBL/GenBank/DDBJ whole genome shotgun (WGS) entry which is preliminary data.</text>
</comment>